<evidence type="ECO:0000313" key="3">
    <source>
        <dbReference type="Proteomes" id="UP000323221"/>
    </source>
</evidence>
<keyword evidence="1" id="KW-0812">Transmembrane</keyword>
<dbReference type="RefSeq" id="WP_146357040.1">
    <property type="nucleotide sequence ID" value="NZ_VOIR01000015.1"/>
</dbReference>
<feature type="transmembrane region" description="Helical" evidence="1">
    <location>
        <begin position="61"/>
        <end position="80"/>
    </location>
</feature>
<evidence type="ECO:0000256" key="1">
    <source>
        <dbReference type="SAM" id="Phobius"/>
    </source>
</evidence>
<sequence length="114" mass="12639">MDPDRYGPSWQRNALAPGFLGALALIVAQLLLETEWFGTLRFVIAVLALIVGWFAFQARQWWWVPVMLAIAVAWNPVLPFDIAGPVWVGAHWVTALAMLTAAALIKAPRDDDRG</sequence>
<dbReference type="EMBL" id="VOIR01000015">
    <property type="protein sequence ID" value="KAA6431990.1"/>
    <property type="molecule type" value="Genomic_DNA"/>
</dbReference>
<dbReference type="Pfam" id="PF20619">
    <property type="entry name" value="DUF6804"/>
    <property type="match status" value="1"/>
</dbReference>
<keyword evidence="1" id="KW-0472">Membrane</keyword>
<dbReference type="Proteomes" id="UP000323221">
    <property type="component" value="Unassembled WGS sequence"/>
</dbReference>
<dbReference type="OrthoDB" id="5125716at2"/>
<accession>A0A5M8QAV6</accession>
<feature type="transmembrane region" description="Helical" evidence="1">
    <location>
        <begin position="38"/>
        <end position="56"/>
    </location>
</feature>
<comment type="caution">
    <text evidence="2">The sequence shown here is derived from an EMBL/GenBank/DDBJ whole genome shotgun (WGS) entry which is preliminary data.</text>
</comment>
<feature type="transmembrane region" description="Helical" evidence="1">
    <location>
        <begin position="86"/>
        <end position="105"/>
    </location>
</feature>
<gene>
    <name evidence="2" type="ORF">FQ330_09370</name>
</gene>
<dbReference type="InterPro" id="IPR046548">
    <property type="entry name" value="DUF6804"/>
</dbReference>
<keyword evidence="1" id="KW-1133">Transmembrane helix</keyword>
<feature type="transmembrane region" description="Helical" evidence="1">
    <location>
        <begin position="12"/>
        <end position="32"/>
    </location>
</feature>
<keyword evidence="3" id="KW-1185">Reference proteome</keyword>
<evidence type="ECO:0000313" key="2">
    <source>
        <dbReference type="EMBL" id="KAA6431990.1"/>
    </source>
</evidence>
<organism evidence="2 3">
    <name type="scientific">Agrococcus sediminis</name>
    <dbReference type="NCBI Taxonomy" id="2599924"/>
    <lineage>
        <taxon>Bacteria</taxon>
        <taxon>Bacillati</taxon>
        <taxon>Actinomycetota</taxon>
        <taxon>Actinomycetes</taxon>
        <taxon>Micrococcales</taxon>
        <taxon>Microbacteriaceae</taxon>
        <taxon>Agrococcus</taxon>
    </lineage>
</organism>
<name>A0A5M8QAV6_9MICO</name>
<proteinExistence type="predicted"/>
<dbReference type="AlphaFoldDB" id="A0A5M8QAV6"/>
<reference evidence="2 3" key="1">
    <citation type="submission" date="2019-08" db="EMBL/GenBank/DDBJ databases">
        <title>Agrococcus lahaulensis sp. nov., isolated from a cold desert of the Indian Himalayas.</title>
        <authorList>
            <person name="Qu J.H."/>
        </authorList>
    </citation>
    <scope>NUCLEOTIDE SEQUENCE [LARGE SCALE GENOMIC DNA]</scope>
    <source>
        <strain evidence="2 3">NS18</strain>
    </source>
</reference>
<protein>
    <submittedName>
        <fullName evidence="2">Uncharacterized protein</fullName>
    </submittedName>
</protein>